<evidence type="ECO:0000256" key="1">
    <source>
        <dbReference type="SAM" id="MobiDB-lite"/>
    </source>
</evidence>
<dbReference type="OrthoDB" id="422222at2759"/>
<feature type="region of interest" description="Disordered" evidence="1">
    <location>
        <begin position="1"/>
        <end position="25"/>
    </location>
</feature>
<proteinExistence type="predicted"/>
<sequence>MQSGEHVEDDAGARPSGYVPSGATGTTAVREQLAVVKKELDFISQQLRGPGGQVQRIDLQEVERLVRHLEVDRGELAKRCQRLAEENQDLMEANRHLEVDLAEARRELDDTRRQLKHQQIDLQMKEGSSERPCADAEQPSAEERLTQESLEALQAAMGASSEPSRHMSRSELIRALRATQEELAVQRARNQKLEHRRMLDGHRCEVLADAAERQRLELTAMRLGKQRKLAAHPQTVHKPKMLHHLAHTMPVSREVKPWAGGEAFGVPRSNS</sequence>
<evidence type="ECO:0000313" key="2">
    <source>
        <dbReference type="EMBL" id="CAE7638303.1"/>
    </source>
</evidence>
<feature type="compositionally biased region" description="Basic and acidic residues" evidence="1">
    <location>
        <begin position="123"/>
        <end position="134"/>
    </location>
</feature>
<name>A0A812VRE2_SYMPI</name>
<feature type="non-terminal residue" evidence="2">
    <location>
        <position position="1"/>
    </location>
</feature>
<keyword evidence="3" id="KW-1185">Reference proteome</keyword>
<gene>
    <name evidence="2" type="primary">DNAJB8</name>
    <name evidence="2" type="ORF">SPIL2461_LOCUS16867</name>
</gene>
<dbReference type="EMBL" id="CAJNIZ010042799">
    <property type="protein sequence ID" value="CAE7638303.1"/>
    <property type="molecule type" value="Genomic_DNA"/>
</dbReference>
<evidence type="ECO:0000313" key="3">
    <source>
        <dbReference type="Proteomes" id="UP000649617"/>
    </source>
</evidence>
<dbReference type="AlphaFoldDB" id="A0A812VRE2"/>
<comment type="caution">
    <text evidence="2">The sequence shown here is derived from an EMBL/GenBank/DDBJ whole genome shotgun (WGS) entry which is preliminary data.</text>
</comment>
<organism evidence="2 3">
    <name type="scientific">Symbiodinium pilosum</name>
    <name type="common">Dinoflagellate</name>
    <dbReference type="NCBI Taxonomy" id="2952"/>
    <lineage>
        <taxon>Eukaryota</taxon>
        <taxon>Sar</taxon>
        <taxon>Alveolata</taxon>
        <taxon>Dinophyceae</taxon>
        <taxon>Suessiales</taxon>
        <taxon>Symbiodiniaceae</taxon>
        <taxon>Symbiodinium</taxon>
    </lineage>
</organism>
<accession>A0A812VRE2</accession>
<dbReference type="Proteomes" id="UP000649617">
    <property type="component" value="Unassembled WGS sequence"/>
</dbReference>
<feature type="region of interest" description="Disordered" evidence="1">
    <location>
        <begin position="110"/>
        <end position="144"/>
    </location>
</feature>
<reference evidence="2" key="1">
    <citation type="submission" date="2021-02" db="EMBL/GenBank/DDBJ databases">
        <authorList>
            <person name="Dougan E. K."/>
            <person name="Rhodes N."/>
            <person name="Thang M."/>
            <person name="Chan C."/>
        </authorList>
    </citation>
    <scope>NUCLEOTIDE SEQUENCE</scope>
</reference>
<feature type="compositionally biased region" description="Basic and acidic residues" evidence="1">
    <location>
        <begin position="1"/>
        <end position="12"/>
    </location>
</feature>
<protein>
    <submittedName>
        <fullName evidence="2">DNAJB8 protein</fullName>
    </submittedName>
</protein>